<sequence>MNVALPPLEREPLMAAASAATGLTDWGDDVGFIDSLDILLADMRTTAELNEIGVASQVQDILRLLINRLGFTRDLREHPEILDEELEPPIVILGLPRTGTSKLQRTIAADPGMQRLEVWRLLNPAPMPGDPQTRMAIGEQFEAALRQVPEFMARHPMEAHEPDEDLWLMELTFDAPVASHRLHLPNHRKWIVDRQDSAYAYMRTVLQYLQWQDGGARGRPWVLKSPMHIGQVAVLYRLFPGATFVQCHRDVYTVLGSYCSLIEVARGMNSDVVHLASMGPDFGRFWGDYTARNLAARASIPGLDIYDVDYEQIRDDIDGVVAEIYRRAGRRVTDEARAAFYEYNTRRPAGHFGAHDYRPSRWGVTTDLVGECFGAYFDAFPRLAPN</sequence>
<evidence type="ECO:0000313" key="2">
    <source>
        <dbReference type="EMBL" id="ORW99832.1"/>
    </source>
</evidence>
<dbReference type="InterPro" id="IPR027417">
    <property type="entry name" value="P-loop_NTPase"/>
</dbReference>
<keyword evidence="3" id="KW-1185">Reference proteome</keyword>
<proteinExistence type="predicted"/>
<reference evidence="2 3" key="3">
    <citation type="submission" date="2016-01" db="EMBL/GenBank/DDBJ databases">
        <title>The new phylogeny of the genus Mycobacterium.</title>
        <authorList>
            <person name="Tarcisio F."/>
            <person name="Conor M."/>
            <person name="Antonella G."/>
            <person name="Elisabetta G."/>
            <person name="Giulia F.S."/>
            <person name="Sara T."/>
            <person name="Anna F."/>
            <person name="Clotilde B."/>
            <person name="Roberto B."/>
            <person name="Veronica D.S."/>
            <person name="Fabio R."/>
            <person name="Monica P."/>
            <person name="Olivier J."/>
            <person name="Enrico T."/>
            <person name="Nicola S."/>
        </authorList>
    </citation>
    <scope>NUCLEOTIDE SEQUENCE [LARGE SCALE GENOMIC DNA]</scope>
    <source>
        <strain evidence="2 3">DSM 44626</strain>
    </source>
</reference>
<dbReference type="SUPFAM" id="SSF52540">
    <property type="entry name" value="P-loop containing nucleoside triphosphate hydrolases"/>
    <property type="match status" value="1"/>
</dbReference>
<dbReference type="Proteomes" id="UP000193710">
    <property type="component" value="Unassembled WGS sequence"/>
</dbReference>
<dbReference type="STRING" id="47839.BN973_04749"/>
<dbReference type="EMBL" id="HG964446">
    <property type="protein sequence ID" value="CDO90356.1"/>
    <property type="molecule type" value="Genomic_DNA"/>
</dbReference>
<dbReference type="OrthoDB" id="9777890at2"/>
<dbReference type="PANTHER" id="PTHR36451">
    <property type="entry name" value="PAPS-DEPENDENT SULFOTRANSFERASE STF3"/>
    <property type="match status" value="1"/>
</dbReference>
<dbReference type="HOGENOM" id="CLU_053496_0_0_11"/>
<dbReference type="eggNOG" id="ENOG502Z88Z">
    <property type="taxonomic scope" value="Bacteria"/>
</dbReference>
<organism evidence="1">
    <name type="scientific">Mycobacterium triplex</name>
    <dbReference type="NCBI Taxonomy" id="47839"/>
    <lineage>
        <taxon>Bacteria</taxon>
        <taxon>Bacillati</taxon>
        <taxon>Actinomycetota</taxon>
        <taxon>Actinomycetes</taxon>
        <taxon>Mycobacteriales</taxon>
        <taxon>Mycobacteriaceae</taxon>
        <taxon>Mycobacterium</taxon>
        <taxon>Mycobacterium simiae complex</taxon>
    </lineage>
</organism>
<keyword evidence="1" id="KW-0808">Transferase</keyword>
<dbReference type="EMBL" id="LQPY01000037">
    <property type="protein sequence ID" value="ORW99832.1"/>
    <property type="molecule type" value="Genomic_DNA"/>
</dbReference>
<dbReference type="InterPro" id="IPR052736">
    <property type="entry name" value="Stf3_sulfotransferase"/>
</dbReference>
<accession>A0A024K364</accession>
<dbReference type="RefSeq" id="WP_036471067.1">
    <property type="nucleotide sequence ID" value="NZ_HG964446.1"/>
</dbReference>
<gene>
    <name evidence="2" type="ORF">AWC29_26065</name>
    <name evidence="1" type="ORF">BN973_04749</name>
</gene>
<dbReference type="PANTHER" id="PTHR36451:SF1">
    <property type="entry name" value="OMEGA-HYDROXY-BETA-DIHYDROMENAQUINONE-9 SULFOTRANSFERASE STF3"/>
    <property type="match status" value="1"/>
</dbReference>
<dbReference type="Gene3D" id="3.40.50.300">
    <property type="entry name" value="P-loop containing nucleotide triphosphate hydrolases"/>
    <property type="match status" value="1"/>
</dbReference>
<dbReference type="GO" id="GO:0016740">
    <property type="term" value="F:transferase activity"/>
    <property type="evidence" value="ECO:0007669"/>
    <property type="project" value="UniProtKB-KW"/>
</dbReference>
<reference evidence="1" key="1">
    <citation type="journal article" date="2014" name="Genome Announc.">
        <title>Draft Genome Sequence of Mycobacterium triplex DSM 44626.</title>
        <authorList>
            <person name="Sassi M."/>
            <person name="Croce O."/>
            <person name="Robert C."/>
            <person name="Raoult D."/>
            <person name="Drancourt M."/>
        </authorList>
    </citation>
    <scope>NUCLEOTIDE SEQUENCE [LARGE SCALE GENOMIC DNA]</scope>
    <source>
        <strain evidence="1">DSM 44626</strain>
    </source>
</reference>
<name>A0A024K364_9MYCO</name>
<dbReference type="AlphaFoldDB" id="A0A024K364"/>
<evidence type="ECO:0000313" key="3">
    <source>
        <dbReference type="Proteomes" id="UP000193710"/>
    </source>
</evidence>
<dbReference type="Proteomes" id="UP000028880">
    <property type="component" value="Unassembled WGS sequence"/>
</dbReference>
<dbReference type="Pfam" id="PF13469">
    <property type="entry name" value="Sulfotransfer_3"/>
    <property type="match status" value="1"/>
</dbReference>
<reference evidence="1" key="2">
    <citation type="submission" date="2014-04" db="EMBL/GenBank/DDBJ databases">
        <authorList>
            <person name="Xu Y.W."/>
            <person name="Yang Q."/>
        </authorList>
    </citation>
    <scope>NUCLEOTIDE SEQUENCE</scope>
    <source>
        <strain evidence="1">DSM 44626</strain>
    </source>
</reference>
<protein>
    <submittedName>
        <fullName evidence="1">Putative sulfotransferase</fullName>
    </submittedName>
</protein>
<evidence type="ECO:0000313" key="1">
    <source>
        <dbReference type="EMBL" id="CDO90356.1"/>
    </source>
</evidence>